<comment type="subcellular location">
    <subcellularLocation>
        <location evidence="1">Endoplasmic reticulum membrane</location>
        <topology evidence="1">Single-pass type II membrane protein</topology>
    </subcellularLocation>
</comment>
<evidence type="ECO:0000256" key="3">
    <source>
        <dbReference type="ARBA" id="ARBA00022692"/>
    </source>
</evidence>
<evidence type="ECO:0000256" key="5">
    <source>
        <dbReference type="ARBA" id="ARBA00022968"/>
    </source>
</evidence>
<gene>
    <name evidence="10" type="ORF">MGL_1691</name>
</gene>
<keyword evidence="11" id="KW-1185">Reference proteome</keyword>
<dbReference type="GeneID" id="5855815"/>
<dbReference type="GO" id="GO:0006465">
    <property type="term" value="P:signal peptide processing"/>
    <property type="evidence" value="ECO:0007669"/>
    <property type="project" value="UniProtKB-UniRule"/>
</dbReference>
<evidence type="ECO:0000256" key="4">
    <source>
        <dbReference type="ARBA" id="ARBA00022824"/>
    </source>
</evidence>
<evidence type="ECO:0000256" key="1">
    <source>
        <dbReference type="ARBA" id="ARBA00004648"/>
    </source>
</evidence>
<evidence type="ECO:0000256" key="2">
    <source>
        <dbReference type="ARBA" id="ARBA00009289"/>
    </source>
</evidence>
<dbReference type="InterPro" id="IPR007653">
    <property type="entry name" value="SPC3"/>
</dbReference>
<comment type="caution">
    <text evidence="10">The sequence shown here is derived from an EMBL/GenBank/DDBJ whole genome shotgun (WGS) entry which is preliminary data.</text>
</comment>
<keyword evidence="3" id="KW-0812">Transmembrane</keyword>
<dbReference type="AlphaFoldDB" id="A8PYM8"/>
<proteinExistence type="inferred from homology"/>
<dbReference type="GO" id="GO:0045047">
    <property type="term" value="P:protein targeting to ER"/>
    <property type="evidence" value="ECO:0007669"/>
    <property type="project" value="TreeGrafter"/>
</dbReference>
<evidence type="ECO:0000256" key="6">
    <source>
        <dbReference type="ARBA" id="ARBA00022989"/>
    </source>
</evidence>
<dbReference type="STRING" id="425265.A8PYM8"/>
<sequence>MQHFVETRLNLDFDTQPLFNWNTKQVFLSLTASYDSPRYGTQDVVVWDKIVRNDDEKRIRISYLRNKYGLREYSKSFENVTSLDFRIEWNVMPFVGLMQRGVTPRSDPYALHQDPQLRKQSPALLPY</sequence>
<dbReference type="EMBL" id="AAYY01000004">
    <property type="protein sequence ID" value="EDP44294.1"/>
    <property type="molecule type" value="Genomic_DNA"/>
</dbReference>
<evidence type="ECO:0000256" key="8">
    <source>
        <dbReference type="ARBA" id="ARBA00045670"/>
    </source>
</evidence>
<keyword evidence="6" id="KW-1133">Transmembrane helix</keyword>
<organism evidence="10 11">
    <name type="scientific">Malassezia globosa (strain ATCC MYA-4612 / CBS 7966)</name>
    <name type="common">Dandruff-associated fungus</name>
    <dbReference type="NCBI Taxonomy" id="425265"/>
    <lineage>
        <taxon>Eukaryota</taxon>
        <taxon>Fungi</taxon>
        <taxon>Dikarya</taxon>
        <taxon>Basidiomycota</taxon>
        <taxon>Ustilaginomycotina</taxon>
        <taxon>Malasseziomycetes</taxon>
        <taxon>Malasseziales</taxon>
        <taxon>Malasseziaceae</taxon>
        <taxon>Malassezia</taxon>
    </lineage>
</organism>
<evidence type="ECO:0000313" key="10">
    <source>
        <dbReference type="EMBL" id="EDP44294.1"/>
    </source>
</evidence>
<dbReference type="PANTHER" id="PTHR12804">
    <property type="entry name" value="MICROSOMAL SIGNAL PEPTIDASE 23 KD SUBUNIT SPC22/23"/>
    <property type="match status" value="1"/>
</dbReference>
<dbReference type="Pfam" id="PF04573">
    <property type="entry name" value="SPC22"/>
    <property type="match status" value="1"/>
</dbReference>
<name>A8PYM8_MALGO</name>
<evidence type="ECO:0000256" key="7">
    <source>
        <dbReference type="ARBA" id="ARBA00023136"/>
    </source>
</evidence>
<evidence type="ECO:0000313" key="11">
    <source>
        <dbReference type="Proteomes" id="UP000008837"/>
    </source>
</evidence>
<dbReference type="OrthoDB" id="10261524at2759"/>
<keyword evidence="5" id="KW-0735">Signal-anchor</keyword>
<keyword evidence="7 9" id="KW-0472">Membrane</keyword>
<protein>
    <recommendedName>
        <fullName evidence="9">Signal peptidase subunit 3</fullName>
    </recommendedName>
</protein>
<comment type="function">
    <text evidence="8">Essential component of the signal peptidase complex (SPC) which catalyzes the cleavage of N-terminal signal sequences from nascent proteins as they are translocated into the lumen of the endoplasmic reticulum. Essential for the SPC catalytic activity, possibly by stabilizing and positioning the active center of the complex close to the lumenal surface. Essential for viability.</text>
</comment>
<dbReference type="VEuPathDB" id="FungiDB:MGL_1691"/>
<dbReference type="PANTHER" id="PTHR12804:SF0">
    <property type="entry name" value="SIGNAL PEPTIDASE COMPLEX SUBUNIT 3"/>
    <property type="match status" value="1"/>
</dbReference>
<accession>A8PYM8</accession>
<dbReference type="PIRSF" id="PIRSF016089">
    <property type="entry name" value="SPC22"/>
    <property type="match status" value="1"/>
</dbReference>
<dbReference type="GO" id="GO:0005787">
    <property type="term" value="C:signal peptidase complex"/>
    <property type="evidence" value="ECO:0007669"/>
    <property type="project" value="UniProtKB-UniRule"/>
</dbReference>
<dbReference type="FunCoup" id="A8PYM8">
    <property type="interactions" value="162"/>
</dbReference>
<dbReference type="OMA" id="YVTHERE"/>
<dbReference type="Proteomes" id="UP000008837">
    <property type="component" value="Unassembled WGS sequence"/>
</dbReference>
<comment type="similarity">
    <text evidence="2 9">Belongs to the SPCS3 family.</text>
</comment>
<dbReference type="RefSeq" id="XP_001731508.1">
    <property type="nucleotide sequence ID" value="XM_001731456.1"/>
</dbReference>
<evidence type="ECO:0000256" key="9">
    <source>
        <dbReference type="PIRNR" id="PIRNR016089"/>
    </source>
</evidence>
<dbReference type="InParanoid" id="A8PYM8"/>
<dbReference type="KEGG" id="mgl:MGL_1691"/>
<reference evidence="10 11" key="1">
    <citation type="journal article" date="2007" name="Proc. Natl. Acad. Sci. U.S.A.">
        <title>Dandruff-associated Malassezia genomes reveal convergent and divergent virulence traits shared with plant and human fungal pathogens.</title>
        <authorList>
            <person name="Xu J."/>
            <person name="Saunders C.W."/>
            <person name="Hu P."/>
            <person name="Grant R.A."/>
            <person name="Boekhout T."/>
            <person name="Kuramae E.E."/>
            <person name="Kronstad J.W."/>
            <person name="Deangelis Y.M."/>
            <person name="Reeder N.L."/>
            <person name="Johnstone K.R."/>
            <person name="Leland M."/>
            <person name="Fieno A.M."/>
            <person name="Begley W.M."/>
            <person name="Sun Y."/>
            <person name="Lacey M.P."/>
            <person name="Chaudhary T."/>
            <person name="Keough T."/>
            <person name="Chu L."/>
            <person name="Sears R."/>
            <person name="Yuan B."/>
            <person name="Dawson T.L.Jr."/>
        </authorList>
    </citation>
    <scope>NUCLEOTIDE SEQUENCE [LARGE SCALE GENOMIC DNA]</scope>
    <source>
        <strain evidence="11">ATCC MYA-4612 / CBS 7966</strain>
    </source>
</reference>
<keyword evidence="4 9" id="KW-0256">Endoplasmic reticulum</keyword>